<reference evidence="2" key="1">
    <citation type="journal article" date="2022" name="G3 (Bethesda)">
        <title>Unveiling the complete genome sequence of Alicyclobacillus acidoterrestris DSM 3922T, a taint-producing strain.</title>
        <authorList>
            <person name="Leonardo I.C."/>
            <person name="Barreto Crespo M.T."/>
            <person name="Gaspar F.B."/>
        </authorList>
    </citation>
    <scope>NUCLEOTIDE SEQUENCE [LARGE SCALE GENOMIC DNA]</scope>
    <source>
        <strain evidence="2">DSM 3922</strain>
    </source>
</reference>
<sequence>MDKRVMLFTVRHENLMVAIAIAGLAVWGGMTGHPAFIFGLALVGATAYFAGVIIAVCMAFLFMGLDLFLGHISSESSSAVILQLIGYCSVAHLGYKHKTLREEQRTLKKDHQVPWAVINEVRTSLSAIRFLLFPLQGDDTSNEELKKATSELSRLEKIFQDIERENHENPRK</sequence>
<dbReference type="KEGG" id="aaco:K1I37_12865"/>
<keyword evidence="2" id="KW-1185">Reference proteome</keyword>
<dbReference type="EMBL" id="CP080467">
    <property type="protein sequence ID" value="UNO47590.1"/>
    <property type="molecule type" value="Genomic_DNA"/>
</dbReference>
<name>T0C822_ALIAG</name>
<proteinExistence type="predicted"/>
<dbReference type="Proteomes" id="UP000829401">
    <property type="component" value="Chromosome"/>
</dbReference>
<dbReference type="OrthoDB" id="2375563at2"/>
<dbReference type="STRING" id="1356854.N007_04305"/>
<dbReference type="AlphaFoldDB" id="T0C822"/>
<accession>A0A9E7CRB3</accession>
<organism evidence="1 2">
    <name type="scientific">Alicyclobacillus acidoterrestris (strain ATCC 49025 / DSM 3922 / CIP 106132 / NCIMB 13137 / GD3B)</name>
    <dbReference type="NCBI Taxonomy" id="1356854"/>
    <lineage>
        <taxon>Bacteria</taxon>
        <taxon>Bacillati</taxon>
        <taxon>Bacillota</taxon>
        <taxon>Bacilli</taxon>
        <taxon>Bacillales</taxon>
        <taxon>Alicyclobacillaceae</taxon>
        <taxon>Alicyclobacillus</taxon>
    </lineage>
</organism>
<evidence type="ECO:0000313" key="1">
    <source>
        <dbReference type="EMBL" id="UNO47590.1"/>
    </source>
</evidence>
<evidence type="ECO:0000313" key="2">
    <source>
        <dbReference type="Proteomes" id="UP000829401"/>
    </source>
</evidence>
<gene>
    <name evidence="1" type="ORF">K1I37_12865</name>
</gene>
<dbReference type="RefSeq" id="WP_021295785.1">
    <property type="nucleotide sequence ID" value="NZ_AURB01000101.1"/>
</dbReference>
<protein>
    <submittedName>
        <fullName evidence="1">Uncharacterized protein</fullName>
    </submittedName>
</protein>
<accession>T0C822</accession>